<dbReference type="EMBL" id="SDPN01000068">
    <property type="protein sequence ID" value="RXZ67045.1"/>
    <property type="molecule type" value="Genomic_DNA"/>
</dbReference>
<dbReference type="GO" id="GO:0055085">
    <property type="term" value="P:transmembrane transport"/>
    <property type="evidence" value="ECO:0007669"/>
    <property type="project" value="InterPro"/>
</dbReference>
<dbReference type="PANTHER" id="PTHR43163:SF6">
    <property type="entry name" value="DIPEPTIDE TRANSPORT SYSTEM PERMEASE PROTEIN DPPB-RELATED"/>
    <property type="match status" value="1"/>
</dbReference>
<feature type="domain" description="ABC transmembrane type-1" evidence="8">
    <location>
        <begin position="95"/>
        <end position="299"/>
    </location>
</feature>
<feature type="transmembrane region" description="Helical" evidence="7">
    <location>
        <begin position="12"/>
        <end position="30"/>
    </location>
</feature>
<keyword evidence="2 7" id="KW-0813">Transport</keyword>
<feature type="transmembrane region" description="Helical" evidence="7">
    <location>
        <begin position="280"/>
        <end position="299"/>
    </location>
</feature>
<keyword evidence="10" id="KW-1185">Reference proteome</keyword>
<accession>A0A4Q2KNV0</accession>
<keyword evidence="4 7" id="KW-0812">Transmembrane</keyword>
<dbReference type="OrthoDB" id="9778910at2"/>
<proteinExistence type="inferred from homology"/>
<keyword evidence="3" id="KW-1003">Cell membrane</keyword>
<feature type="transmembrane region" description="Helical" evidence="7">
    <location>
        <begin position="176"/>
        <end position="197"/>
    </location>
</feature>
<dbReference type="RefSeq" id="WP_129522532.1">
    <property type="nucleotide sequence ID" value="NZ_SDPN01000068.1"/>
</dbReference>
<evidence type="ECO:0000313" key="9">
    <source>
        <dbReference type="EMBL" id="RXZ67045.1"/>
    </source>
</evidence>
<feature type="transmembrane region" description="Helical" evidence="7">
    <location>
        <begin position="238"/>
        <end position="260"/>
    </location>
</feature>
<protein>
    <submittedName>
        <fullName evidence="9">ABC transporter permease</fullName>
    </submittedName>
</protein>
<dbReference type="CDD" id="cd06261">
    <property type="entry name" value="TM_PBP2"/>
    <property type="match status" value="1"/>
</dbReference>
<evidence type="ECO:0000256" key="1">
    <source>
        <dbReference type="ARBA" id="ARBA00004651"/>
    </source>
</evidence>
<comment type="caution">
    <text evidence="9">The sequence shown here is derived from an EMBL/GenBank/DDBJ whole genome shotgun (WGS) entry which is preliminary data.</text>
</comment>
<dbReference type="PANTHER" id="PTHR43163">
    <property type="entry name" value="DIPEPTIDE TRANSPORT SYSTEM PERMEASE PROTEIN DPPB-RELATED"/>
    <property type="match status" value="1"/>
</dbReference>
<dbReference type="Gene3D" id="1.10.3720.10">
    <property type="entry name" value="MetI-like"/>
    <property type="match status" value="1"/>
</dbReference>
<evidence type="ECO:0000256" key="5">
    <source>
        <dbReference type="ARBA" id="ARBA00022989"/>
    </source>
</evidence>
<evidence type="ECO:0000256" key="3">
    <source>
        <dbReference type="ARBA" id="ARBA00022475"/>
    </source>
</evidence>
<dbReference type="Pfam" id="PF19300">
    <property type="entry name" value="BPD_transp_1_N"/>
    <property type="match status" value="1"/>
</dbReference>
<evidence type="ECO:0000256" key="4">
    <source>
        <dbReference type="ARBA" id="ARBA00022692"/>
    </source>
</evidence>
<feature type="transmembrane region" description="Helical" evidence="7">
    <location>
        <begin position="101"/>
        <end position="122"/>
    </location>
</feature>
<evidence type="ECO:0000313" key="10">
    <source>
        <dbReference type="Proteomes" id="UP000293865"/>
    </source>
</evidence>
<dbReference type="Pfam" id="PF00528">
    <property type="entry name" value="BPD_transp_1"/>
    <property type="match status" value="1"/>
</dbReference>
<keyword evidence="5 7" id="KW-1133">Transmembrane helix</keyword>
<dbReference type="InterPro" id="IPR035906">
    <property type="entry name" value="MetI-like_sf"/>
</dbReference>
<dbReference type="PROSITE" id="PS50928">
    <property type="entry name" value="ABC_TM1"/>
    <property type="match status" value="1"/>
</dbReference>
<comment type="similarity">
    <text evidence="7">Belongs to the binding-protein-dependent transport system permease family.</text>
</comment>
<dbReference type="InterPro" id="IPR045621">
    <property type="entry name" value="BPD_transp_1_N"/>
</dbReference>
<dbReference type="Proteomes" id="UP000293865">
    <property type="component" value="Unassembled WGS sequence"/>
</dbReference>
<evidence type="ECO:0000259" key="8">
    <source>
        <dbReference type="PROSITE" id="PS50928"/>
    </source>
</evidence>
<gene>
    <name evidence="9" type="ORF">ESP51_19490</name>
</gene>
<dbReference type="InterPro" id="IPR000515">
    <property type="entry name" value="MetI-like"/>
</dbReference>
<evidence type="ECO:0000256" key="6">
    <source>
        <dbReference type="ARBA" id="ARBA00023136"/>
    </source>
</evidence>
<organism evidence="9 10">
    <name type="scientific">Agromyces albus</name>
    <dbReference type="NCBI Taxonomy" id="205332"/>
    <lineage>
        <taxon>Bacteria</taxon>
        <taxon>Bacillati</taxon>
        <taxon>Actinomycetota</taxon>
        <taxon>Actinomycetes</taxon>
        <taxon>Micrococcales</taxon>
        <taxon>Microbacteriaceae</taxon>
        <taxon>Agromyces</taxon>
    </lineage>
</organism>
<sequence length="313" mass="32803">MISFILRRLGAGIILIFVVTTITFVLTYGANIPVARNILGPSATEAQVAALTSQLGLDRPLIEQYGSWISGLFQGDLGTSYFSSQPVAAAMGDRLPVTLSIVVLASILTLVISTVLGVASAVRGGALDAALQAITVIAYVFPGLVLGIVLVYVFAISLHWVPAIGFTPIEESVSGWFASSILPAVVLAIGGIAALAAQVRGSVIDELGRDYVRTLRSRDVSEGSILFKHVLRNAAGPAFTTFSLQFVSMFGAALFIERIFALPGYGTYAFTSTIAGDLPAMLGVTLFGVGLVVVVNLLVDLATGWLNPKARIS</sequence>
<keyword evidence="6 7" id="KW-0472">Membrane</keyword>
<dbReference type="AlphaFoldDB" id="A0A4Q2KNV0"/>
<comment type="subcellular location">
    <subcellularLocation>
        <location evidence="1 7">Cell membrane</location>
        <topology evidence="1 7">Multi-pass membrane protein</topology>
    </subcellularLocation>
</comment>
<dbReference type="SUPFAM" id="SSF161098">
    <property type="entry name" value="MetI-like"/>
    <property type="match status" value="1"/>
</dbReference>
<reference evidence="9 10" key="1">
    <citation type="submission" date="2019-01" db="EMBL/GenBank/DDBJ databases">
        <title>Agromyces.</title>
        <authorList>
            <person name="Li J."/>
        </authorList>
    </citation>
    <scope>NUCLEOTIDE SEQUENCE [LARGE SCALE GENOMIC DNA]</scope>
    <source>
        <strain evidence="9 10">DSM 15934</strain>
    </source>
</reference>
<name>A0A4Q2KNV0_9MICO</name>
<dbReference type="GO" id="GO:0005886">
    <property type="term" value="C:plasma membrane"/>
    <property type="evidence" value="ECO:0007669"/>
    <property type="project" value="UniProtKB-SubCell"/>
</dbReference>
<evidence type="ECO:0000256" key="2">
    <source>
        <dbReference type="ARBA" id="ARBA00022448"/>
    </source>
</evidence>
<feature type="transmembrane region" description="Helical" evidence="7">
    <location>
        <begin position="134"/>
        <end position="156"/>
    </location>
</feature>
<evidence type="ECO:0000256" key="7">
    <source>
        <dbReference type="RuleBase" id="RU363032"/>
    </source>
</evidence>